<dbReference type="OrthoDB" id="3574600at2"/>
<dbReference type="Proteomes" id="UP000199597">
    <property type="component" value="Chromosome I"/>
</dbReference>
<feature type="domain" description="HTH rpiR-type" evidence="4">
    <location>
        <begin position="9"/>
        <end position="85"/>
    </location>
</feature>
<dbReference type="InterPro" id="IPR036388">
    <property type="entry name" value="WH-like_DNA-bd_sf"/>
</dbReference>
<evidence type="ECO:0000256" key="3">
    <source>
        <dbReference type="ARBA" id="ARBA00023163"/>
    </source>
</evidence>
<dbReference type="GO" id="GO:0003677">
    <property type="term" value="F:DNA binding"/>
    <property type="evidence" value="ECO:0007669"/>
    <property type="project" value="UniProtKB-KW"/>
</dbReference>
<dbReference type="SUPFAM" id="SSF53697">
    <property type="entry name" value="SIS domain"/>
    <property type="match status" value="1"/>
</dbReference>
<dbReference type="InterPro" id="IPR001347">
    <property type="entry name" value="SIS_dom"/>
</dbReference>
<dbReference type="Gene3D" id="3.40.50.10490">
    <property type="entry name" value="Glucose-6-phosphate isomerase like protein, domain 1"/>
    <property type="match status" value="1"/>
</dbReference>
<dbReference type="InterPro" id="IPR047640">
    <property type="entry name" value="RpiR-like"/>
</dbReference>
<dbReference type="AlphaFoldDB" id="A0A1H1MXY7"/>
<dbReference type="Pfam" id="PF01418">
    <property type="entry name" value="HTH_6"/>
    <property type="match status" value="1"/>
</dbReference>
<dbReference type="InterPro" id="IPR035472">
    <property type="entry name" value="RpiR-like_SIS"/>
</dbReference>
<dbReference type="PANTHER" id="PTHR30514:SF18">
    <property type="entry name" value="RPIR-FAMILY TRANSCRIPTIONAL REGULATOR"/>
    <property type="match status" value="1"/>
</dbReference>
<evidence type="ECO:0000313" key="6">
    <source>
        <dbReference type="Proteomes" id="UP000199597"/>
    </source>
</evidence>
<keyword evidence="2 5" id="KW-0238">DNA-binding</keyword>
<dbReference type="InterPro" id="IPR000281">
    <property type="entry name" value="HTH_RpiR"/>
</dbReference>
<dbReference type="PANTHER" id="PTHR30514">
    <property type="entry name" value="GLUCOKINASE"/>
    <property type="match status" value="1"/>
</dbReference>
<keyword evidence="6" id="KW-1185">Reference proteome</keyword>
<dbReference type="Gene3D" id="1.10.10.10">
    <property type="entry name" value="Winged helix-like DNA-binding domain superfamily/Winged helix DNA-binding domain"/>
    <property type="match status" value="1"/>
</dbReference>
<dbReference type="GO" id="GO:0003700">
    <property type="term" value="F:DNA-binding transcription factor activity"/>
    <property type="evidence" value="ECO:0007669"/>
    <property type="project" value="InterPro"/>
</dbReference>
<dbReference type="STRING" id="1136497.SAMN04489752_0577"/>
<protein>
    <submittedName>
        <fullName evidence="5">DNA-binding transcriptional regulator, MurR/RpiR family, contains HTH and SIS domains</fullName>
    </submittedName>
</protein>
<reference evidence="6" key="1">
    <citation type="submission" date="2016-10" db="EMBL/GenBank/DDBJ databases">
        <authorList>
            <person name="Varghese N."/>
            <person name="Submissions S."/>
        </authorList>
    </citation>
    <scope>NUCLEOTIDE SEQUENCE [LARGE SCALE GENOMIC DNA]</scope>
    <source>
        <strain evidence="6">DSM 23676</strain>
    </source>
</reference>
<organism evidence="5 6">
    <name type="scientific">Brevibacterium siliguriense</name>
    <dbReference type="NCBI Taxonomy" id="1136497"/>
    <lineage>
        <taxon>Bacteria</taxon>
        <taxon>Bacillati</taxon>
        <taxon>Actinomycetota</taxon>
        <taxon>Actinomycetes</taxon>
        <taxon>Micrococcales</taxon>
        <taxon>Brevibacteriaceae</taxon>
        <taxon>Brevibacterium</taxon>
    </lineage>
</organism>
<dbReference type="InterPro" id="IPR009057">
    <property type="entry name" value="Homeodomain-like_sf"/>
</dbReference>
<evidence type="ECO:0000256" key="1">
    <source>
        <dbReference type="ARBA" id="ARBA00023015"/>
    </source>
</evidence>
<name>A0A1H1MXY7_9MICO</name>
<dbReference type="Pfam" id="PF01380">
    <property type="entry name" value="SIS"/>
    <property type="match status" value="1"/>
</dbReference>
<dbReference type="GO" id="GO:0097367">
    <property type="term" value="F:carbohydrate derivative binding"/>
    <property type="evidence" value="ECO:0007669"/>
    <property type="project" value="InterPro"/>
</dbReference>
<dbReference type="EMBL" id="LT629766">
    <property type="protein sequence ID" value="SDR91636.1"/>
    <property type="molecule type" value="Genomic_DNA"/>
</dbReference>
<dbReference type="InterPro" id="IPR046348">
    <property type="entry name" value="SIS_dom_sf"/>
</dbReference>
<dbReference type="SUPFAM" id="SSF46689">
    <property type="entry name" value="Homeodomain-like"/>
    <property type="match status" value="1"/>
</dbReference>
<keyword evidence="1" id="KW-0805">Transcription regulation</keyword>
<evidence type="ECO:0000259" key="4">
    <source>
        <dbReference type="PROSITE" id="PS51071"/>
    </source>
</evidence>
<dbReference type="GO" id="GO:1901135">
    <property type="term" value="P:carbohydrate derivative metabolic process"/>
    <property type="evidence" value="ECO:0007669"/>
    <property type="project" value="InterPro"/>
</dbReference>
<dbReference type="CDD" id="cd05013">
    <property type="entry name" value="SIS_RpiR"/>
    <property type="match status" value="1"/>
</dbReference>
<evidence type="ECO:0000313" key="5">
    <source>
        <dbReference type="EMBL" id="SDR91636.1"/>
    </source>
</evidence>
<keyword evidence="3" id="KW-0804">Transcription</keyword>
<accession>A0A1H1MXY7</accession>
<proteinExistence type="predicted"/>
<sequence>MYRKVFTMETVAERVKSSMDSLSPTGRRIARALLADYPSAGLGTTSSLASAANSSSASVIRFCAHLGFDSFVEMQELLRTELTTRSASPLVRAEAESVRGDSADEYLRIGADRATLITRTFQQNPKTEIDRLVHLLSKVSNRVVVVGGHYSGLVGRLAQLQLSKVRPGVEFLEDPMGRDLHAVTDLRRRDVLLVLDVRRYQDHLFEAAEVARRGSATVALVTDQWLSPIAGIADVVLQAAVDVSFFDSQVGCLALVESIVHESATKIDGAIDRLRALEELRPSSREQ</sequence>
<dbReference type="PROSITE" id="PS51071">
    <property type="entry name" value="HTH_RPIR"/>
    <property type="match status" value="1"/>
</dbReference>
<evidence type="ECO:0000256" key="2">
    <source>
        <dbReference type="ARBA" id="ARBA00023125"/>
    </source>
</evidence>
<gene>
    <name evidence="5" type="ORF">SAMN04489752_0577</name>
</gene>